<feature type="domain" description="Chromo" evidence="5">
    <location>
        <begin position="219"/>
        <end position="269"/>
    </location>
</feature>
<dbReference type="InterPro" id="IPR056924">
    <property type="entry name" value="SH3_Tf2-1"/>
</dbReference>
<dbReference type="InterPro" id="IPR016197">
    <property type="entry name" value="Chromo-like_dom_sf"/>
</dbReference>
<feature type="domain" description="SWIM-type" evidence="6">
    <location>
        <begin position="56"/>
        <end position="88"/>
    </location>
</feature>
<dbReference type="Proteomes" id="UP001172457">
    <property type="component" value="Chromosome 1"/>
</dbReference>
<dbReference type="EMBL" id="JARYMX010000001">
    <property type="protein sequence ID" value="KAJ9566565.1"/>
    <property type="molecule type" value="Genomic_DNA"/>
</dbReference>
<proteinExistence type="predicted"/>
<keyword evidence="3" id="KW-0862">Zinc</keyword>
<evidence type="ECO:0000259" key="5">
    <source>
        <dbReference type="PROSITE" id="PS50013"/>
    </source>
</evidence>
<dbReference type="Pfam" id="PF24626">
    <property type="entry name" value="SH3_Tf2-1"/>
    <property type="match status" value="1"/>
</dbReference>
<dbReference type="PANTHER" id="PTHR46148">
    <property type="entry name" value="CHROMO DOMAIN-CONTAINING PROTEIN"/>
    <property type="match status" value="1"/>
</dbReference>
<evidence type="ECO:0000256" key="1">
    <source>
        <dbReference type="ARBA" id="ARBA00022723"/>
    </source>
</evidence>
<keyword evidence="2 4" id="KW-0863">Zinc-finger</keyword>
<name>A0AA38TT63_9ASTR</name>
<reference evidence="7" key="1">
    <citation type="submission" date="2023-03" db="EMBL/GenBank/DDBJ databases">
        <title>Chromosome-scale reference genome and RAD-based genetic map of yellow starthistle (Centaurea solstitialis) reveal putative structural variation and QTLs associated with invader traits.</title>
        <authorList>
            <person name="Reatini B."/>
            <person name="Cang F.A."/>
            <person name="Jiang Q."/>
            <person name="Mckibben M.T.W."/>
            <person name="Barker M.S."/>
            <person name="Rieseberg L.H."/>
            <person name="Dlugosch K.M."/>
        </authorList>
    </citation>
    <scope>NUCLEOTIDE SEQUENCE</scope>
    <source>
        <strain evidence="7">CAN-66</strain>
        <tissue evidence="7">Leaf</tissue>
    </source>
</reference>
<dbReference type="PROSITE" id="PS50966">
    <property type="entry name" value="ZF_SWIM"/>
    <property type="match status" value="1"/>
</dbReference>
<comment type="caution">
    <text evidence="7">The sequence shown here is derived from an EMBL/GenBank/DDBJ whole genome shotgun (WGS) entry which is preliminary data.</text>
</comment>
<dbReference type="GO" id="GO:0008270">
    <property type="term" value="F:zinc ion binding"/>
    <property type="evidence" value="ECO:0007669"/>
    <property type="project" value="UniProtKB-KW"/>
</dbReference>
<dbReference type="Pfam" id="PF04434">
    <property type="entry name" value="SWIM"/>
    <property type="match status" value="1"/>
</dbReference>
<dbReference type="InterPro" id="IPR000953">
    <property type="entry name" value="Chromo/chromo_shadow_dom"/>
</dbReference>
<organism evidence="7 8">
    <name type="scientific">Centaurea solstitialis</name>
    <name type="common">yellow star-thistle</name>
    <dbReference type="NCBI Taxonomy" id="347529"/>
    <lineage>
        <taxon>Eukaryota</taxon>
        <taxon>Viridiplantae</taxon>
        <taxon>Streptophyta</taxon>
        <taxon>Embryophyta</taxon>
        <taxon>Tracheophyta</taxon>
        <taxon>Spermatophyta</taxon>
        <taxon>Magnoliopsida</taxon>
        <taxon>eudicotyledons</taxon>
        <taxon>Gunneridae</taxon>
        <taxon>Pentapetalae</taxon>
        <taxon>asterids</taxon>
        <taxon>campanulids</taxon>
        <taxon>Asterales</taxon>
        <taxon>Asteraceae</taxon>
        <taxon>Carduoideae</taxon>
        <taxon>Cardueae</taxon>
        <taxon>Centaureinae</taxon>
        <taxon>Centaurea</taxon>
    </lineage>
</organism>
<evidence type="ECO:0000256" key="4">
    <source>
        <dbReference type="PROSITE-ProRule" id="PRU00325"/>
    </source>
</evidence>
<dbReference type="PANTHER" id="PTHR46148:SF57">
    <property type="entry name" value="OS12G0499874 PROTEIN"/>
    <property type="match status" value="1"/>
</dbReference>
<evidence type="ECO:0000256" key="2">
    <source>
        <dbReference type="ARBA" id="ARBA00022771"/>
    </source>
</evidence>
<dbReference type="PROSITE" id="PS50013">
    <property type="entry name" value="CHROMO_2"/>
    <property type="match status" value="1"/>
</dbReference>
<evidence type="ECO:0008006" key="9">
    <source>
        <dbReference type="Google" id="ProtNLM"/>
    </source>
</evidence>
<evidence type="ECO:0000259" key="6">
    <source>
        <dbReference type="PROSITE" id="PS50966"/>
    </source>
</evidence>
<dbReference type="SUPFAM" id="SSF54160">
    <property type="entry name" value="Chromo domain-like"/>
    <property type="match status" value="1"/>
</dbReference>
<keyword evidence="8" id="KW-1185">Reference proteome</keyword>
<evidence type="ECO:0000313" key="7">
    <source>
        <dbReference type="EMBL" id="KAJ9566565.1"/>
    </source>
</evidence>
<evidence type="ECO:0000313" key="8">
    <source>
        <dbReference type="Proteomes" id="UP001172457"/>
    </source>
</evidence>
<keyword evidence="1" id="KW-0479">Metal-binding</keyword>
<gene>
    <name evidence="7" type="ORF">OSB04_002531</name>
</gene>
<evidence type="ECO:0000256" key="3">
    <source>
        <dbReference type="ARBA" id="ARBA00022833"/>
    </source>
</evidence>
<sequence>MKRIVKVTKVMDKADGPLTLTATDKLNKIKEKTSGYDVLWGGGPRFEVVGPWEEHVVVDVVQRTCTCRRWELSGIPCKHAVAVNWNMALNAQQVDLPETWVHPTYWLTTWKDMYSFKVEPINGRAYWPKSGCPTTLVAPNHHKQIGRPKKKKERIPRFLGPFTILEKVGLQAYRLELPPEMDGIHPTFHVCYLRKCLDEEESVIPLSEIQVDTGNRCVEEPEAILGRKTKKLRHKEVAMVKVQWKHHRGANVTWEAEEDMKRRYSRLFT</sequence>
<dbReference type="InterPro" id="IPR007527">
    <property type="entry name" value="Znf_SWIM"/>
</dbReference>
<dbReference type="AlphaFoldDB" id="A0AA38TT63"/>
<accession>A0AA38TT63</accession>
<protein>
    <recommendedName>
        <fullName evidence="9">SWIM-type domain-containing protein</fullName>
    </recommendedName>
</protein>
<dbReference type="InterPro" id="IPR006564">
    <property type="entry name" value="Znf_PMZ"/>
</dbReference>
<dbReference type="SMART" id="SM00575">
    <property type="entry name" value="ZnF_PMZ"/>
    <property type="match status" value="1"/>
</dbReference>